<dbReference type="CDD" id="cd13543">
    <property type="entry name" value="PBP2_Fbp"/>
    <property type="match status" value="1"/>
</dbReference>
<gene>
    <name evidence="4" type="ORF">J6I44_09420</name>
</gene>
<dbReference type="Proteomes" id="UP001207918">
    <property type="component" value="Unassembled WGS sequence"/>
</dbReference>
<evidence type="ECO:0000256" key="1">
    <source>
        <dbReference type="ARBA" id="ARBA00008520"/>
    </source>
</evidence>
<evidence type="ECO:0000313" key="4">
    <source>
        <dbReference type="EMBL" id="MCW9707076.1"/>
    </source>
</evidence>
<feature type="signal peptide" evidence="3">
    <location>
        <begin position="1"/>
        <end position="26"/>
    </location>
</feature>
<organism evidence="4 5">
    <name type="scientific">Fodinibius salsisoli</name>
    <dbReference type="NCBI Taxonomy" id="2820877"/>
    <lineage>
        <taxon>Bacteria</taxon>
        <taxon>Pseudomonadati</taxon>
        <taxon>Balneolota</taxon>
        <taxon>Balneolia</taxon>
        <taxon>Balneolales</taxon>
        <taxon>Balneolaceae</taxon>
        <taxon>Fodinibius</taxon>
    </lineage>
</organism>
<dbReference type="EMBL" id="JAGGJA010000005">
    <property type="protein sequence ID" value="MCW9707076.1"/>
    <property type="molecule type" value="Genomic_DNA"/>
</dbReference>
<dbReference type="RefSeq" id="WP_265765828.1">
    <property type="nucleotide sequence ID" value="NZ_JAGGJA010000005.1"/>
</dbReference>
<protein>
    <submittedName>
        <fullName evidence="4">Iron ABC transporter substrate-binding protein</fullName>
    </submittedName>
</protein>
<evidence type="ECO:0000256" key="2">
    <source>
        <dbReference type="ARBA" id="ARBA00022729"/>
    </source>
</evidence>
<dbReference type="Gene3D" id="3.40.190.10">
    <property type="entry name" value="Periplasmic binding protein-like II"/>
    <property type="match status" value="2"/>
</dbReference>
<dbReference type="Pfam" id="PF13416">
    <property type="entry name" value="SBP_bac_8"/>
    <property type="match status" value="1"/>
</dbReference>
<name>A0ABT3PM94_9BACT</name>
<dbReference type="SUPFAM" id="SSF53850">
    <property type="entry name" value="Periplasmic binding protein-like II"/>
    <property type="match status" value="1"/>
</dbReference>
<reference evidence="4 5" key="1">
    <citation type="submission" date="2021-03" db="EMBL/GenBank/DDBJ databases">
        <title>Aliifodinibius sp. nov., a new bacterium isolated from saline soil.</title>
        <authorList>
            <person name="Galisteo C."/>
            <person name="De La Haba R."/>
            <person name="Sanchez-Porro C."/>
            <person name="Ventosa A."/>
        </authorList>
    </citation>
    <scope>NUCLEOTIDE SEQUENCE [LARGE SCALE GENOMIC DNA]</scope>
    <source>
        <strain evidence="4 5">1BSP15-2V2</strain>
    </source>
</reference>
<keyword evidence="5" id="KW-1185">Reference proteome</keyword>
<dbReference type="InterPro" id="IPR006059">
    <property type="entry name" value="SBP"/>
</dbReference>
<comment type="caution">
    <text evidence="4">The sequence shown here is derived from an EMBL/GenBank/DDBJ whole genome shotgun (WGS) entry which is preliminary data.</text>
</comment>
<dbReference type="InterPro" id="IPR026045">
    <property type="entry name" value="Ferric-bd"/>
</dbReference>
<keyword evidence="2 3" id="KW-0732">Signal</keyword>
<evidence type="ECO:0000313" key="5">
    <source>
        <dbReference type="Proteomes" id="UP001207918"/>
    </source>
</evidence>
<dbReference type="PIRSF" id="PIRSF002825">
    <property type="entry name" value="CfbpA"/>
    <property type="match status" value="1"/>
</dbReference>
<proteinExistence type="inferred from homology"/>
<comment type="similarity">
    <text evidence="1">Belongs to the bacterial solute-binding protein 1 family.</text>
</comment>
<feature type="chain" id="PRO_5046782002" evidence="3">
    <location>
        <begin position="27"/>
        <end position="354"/>
    </location>
</feature>
<evidence type="ECO:0000256" key="3">
    <source>
        <dbReference type="SAM" id="SignalP"/>
    </source>
</evidence>
<accession>A0ABT3PM94</accession>
<dbReference type="PANTHER" id="PTHR30006">
    <property type="entry name" value="THIAMINE-BINDING PERIPLASMIC PROTEIN-RELATED"/>
    <property type="match status" value="1"/>
</dbReference>
<dbReference type="PANTHER" id="PTHR30006:SF15">
    <property type="entry name" value="IRON-UTILIZATION PERIPLASMIC PROTEIN"/>
    <property type="match status" value="1"/>
</dbReference>
<sequence>MNMKIHLSKIVALLGIAILTSTCSQSNTDQLIVYSGRSQALVDQLVTDFKEETGIDVEVRYGNDAELLAVLNEEGDQSPADLYWANTTGALATASKQGLLETLPDSLLNKPDSFTSTSGKWIPITVRYRVLAYNPQTVDSTELPSSVMDINAFKKFEGRIGWTPTYSSFYDFLTTMRLTKGDEVARAWLNNMSELDPKSYSSNTPMVQAILGGEIDVALTNHYYVIQTKYGGKEGYFEDHEHYGEDEPNPDANIETYHFENGDIGNLALVTGATQLKTADDPELVAEFLSFLLSKQAQEYAAQSVNEYPVIEEVALPEYMLESKKALKLSPDYDYEQLQQLEGTLNLLREVGII</sequence>